<dbReference type="CDD" id="cd00090">
    <property type="entry name" value="HTH_ARSR"/>
    <property type="match status" value="1"/>
</dbReference>
<evidence type="ECO:0000313" key="2">
    <source>
        <dbReference type="EMBL" id="NGM19073.1"/>
    </source>
</evidence>
<dbReference type="RefSeq" id="WP_164692919.1">
    <property type="nucleotide sequence ID" value="NZ_JAAIKB010000001.1"/>
</dbReference>
<reference evidence="2 3" key="2">
    <citation type="submission" date="2020-03" db="EMBL/GenBank/DDBJ databases">
        <title>Roseomonas stagni sp. nov., isolated from pond water in Japan.</title>
        <authorList>
            <person name="Furuhata K."/>
            <person name="Miyamoto H."/>
            <person name="Goto K."/>
        </authorList>
    </citation>
    <scope>NUCLEOTIDE SEQUENCE [LARGE SCALE GENOMIC DNA]</scope>
    <source>
        <strain evidence="2 3">PeD5</strain>
    </source>
</reference>
<evidence type="ECO:0000259" key="1">
    <source>
        <dbReference type="PROSITE" id="PS50987"/>
    </source>
</evidence>
<dbReference type="Proteomes" id="UP000475385">
    <property type="component" value="Unassembled WGS sequence"/>
</dbReference>
<feature type="domain" description="HTH arsR-type" evidence="1">
    <location>
        <begin position="1"/>
        <end position="94"/>
    </location>
</feature>
<sequence>MTNHQAVLDRAFHALSDPTRRAIVARLVQGPASVSDLAAPFTLAMPTLLQHLRVLEGSGLVASRKTGRVRTCTLNAAALAETEQWLARQRAAWEGRLDRLEALALQLHKEENDHG</sequence>
<dbReference type="InterPro" id="IPR036388">
    <property type="entry name" value="WH-like_DNA-bd_sf"/>
</dbReference>
<dbReference type="EMBL" id="JAAIKB010000001">
    <property type="protein sequence ID" value="NGM19073.1"/>
    <property type="molecule type" value="Genomic_DNA"/>
</dbReference>
<dbReference type="PANTHER" id="PTHR38600:SF2">
    <property type="entry name" value="SLL0088 PROTEIN"/>
    <property type="match status" value="1"/>
</dbReference>
<name>A0A6M1LFN7_9PROT</name>
<keyword evidence="3" id="KW-1185">Reference proteome</keyword>
<dbReference type="PROSITE" id="PS50987">
    <property type="entry name" value="HTH_ARSR_2"/>
    <property type="match status" value="1"/>
</dbReference>
<protein>
    <submittedName>
        <fullName evidence="2">Helix-turn-helix transcriptional regulator</fullName>
    </submittedName>
</protein>
<dbReference type="InterPro" id="IPR001845">
    <property type="entry name" value="HTH_ArsR_DNA-bd_dom"/>
</dbReference>
<comment type="caution">
    <text evidence="2">The sequence shown here is derived from an EMBL/GenBank/DDBJ whole genome shotgun (WGS) entry which is preliminary data.</text>
</comment>
<dbReference type="InterPro" id="IPR036390">
    <property type="entry name" value="WH_DNA-bd_sf"/>
</dbReference>
<dbReference type="InterPro" id="IPR011991">
    <property type="entry name" value="ArsR-like_HTH"/>
</dbReference>
<gene>
    <name evidence="2" type="ORF">G3576_03540</name>
</gene>
<dbReference type="Pfam" id="PF12840">
    <property type="entry name" value="HTH_20"/>
    <property type="match status" value="1"/>
</dbReference>
<dbReference type="PANTHER" id="PTHR38600">
    <property type="entry name" value="TRANSCRIPTIONAL REGULATORY PROTEIN"/>
    <property type="match status" value="1"/>
</dbReference>
<dbReference type="SMART" id="SM00418">
    <property type="entry name" value="HTH_ARSR"/>
    <property type="match status" value="1"/>
</dbReference>
<evidence type="ECO:0000313" key="3">
    <source>
        <dbReference type="Proteomes" id="UP000475385"/>
    </source>
</evidence>
<dbReference type="SUPFAM" id="SSF46785">
    <property type="entry name" value="Winged helix' DNA-binding domain"/>
    <property type="match status" value="1"/>
</dbReference>
<organism evidence="2 3">
    <name type="scientific">Falsiroseomonas algicola</name>
    <dbReference type="NCBI Taxonomy" id="2716930"/>
    <lineage>
        <taxon>Bacteria</taxon>
        <taxon>Pseudomonadati</taxon>
        <taxon>Pseudomonadota</taxon>
        <taxon>Alphaproteobacteria</taxon>
        <taxon>Acetobacterales</taxon>
        <taxon>Roseomonadaceae</taxon>
        <taxon>Falsiroseomonas</taxon>
    </lineage>
</organism>
<reference evidence="2 3" key="1">
    <citation type="submission" date="2020-02" db="EMBL/GenBank/DDBJ databases">
        <authorList>
            <person name="Kim H.M."/>
            <person name="Jeon C.O."/>
        </authorList>
    </citation>
    <scope>NUCLEOTIDE SEQUENCE [LARGE SCALE GENOMIC DNA]</scope>
    <source>
        <strain evidence="2 3">PeD5</strain>
    </source>
</reference>
<dbReference type="PRINTS" id="PR00778">
    <property type="entry name" value="HTHARSR"/>
</dbReference>
<dbReference type="NCBIfam" id="NF033788">
    <property type="entry name" value="HTH_metalloreg"/>
    <property type="match status" value="1"/>
</dbReference>
<proteinExistence type="predicted"/>
<dbReference type="Gene3D" id="1.10.10.10">
    <property type="entry name" value="Winged helix-like DNA-binding domain superfamily/Winged helix DNA-binding domain"/>
    <property type="match status" value="1"/>
</dbReference>
<accession>A0A6M1LFN7</accession>
<dbReference type="GO" id="GO:0003700">
    <property type="term" value="F:DNA-binding transcription factor activity"/>
    <property type="evidence" value="ECO:0007669"/>
    <property type="project" value="InterPro"/>
</dbReference>
<dbReference type="AlphaFoldDB" id="A0A6M1LFN7"/>